<dbReference type="EMBL" id="MU842860">
    <property type="protein sequence ID" value="KAK2029698.1"/>
    <property type="molecule type" value="Genomic_DNA"/>
</dbReference>
<feature type="compositionally biased region" description="Gly residues" evidence="1">
    <location>
        <begin position="16"/>
        <end position="34"/>
    </location>
</feature>
<gene>
    <name evidence="2" type="ORF">LX32DRAFT_682285</name>
</gene>
<sequence>MVSQIFNGPVTFMSGSPGGGGRGGRGGRGGGRGGRGGRRGGRGGVPDFSSMSRRERPDDARGLVEGPGGLLGAASPGPNDAVSPSIEDDTVEGVPGSLLGAGSPAPSDADAPVVESDYTDDEIA</sequence>
<evidence type="ECO:0000256" key="1">
    <source>
        <dbReference type="SAM" id="MobiDB-lite"/>
    </source>
</evidence>
<dbReference type="AlphaFoldDB" id="A0AAD9M5X7"/>
<feature type="compositionally biased region" description="Low complexity" evidence="1">
    <location>
        <begin position="100"/>
        <end position="114"/>
    </location>
</feature>
<evidence type="ECO:0000313" key="2">
    <source>
        <dbReference type="EMBL" id="KAK2029698.1"/>
    </source>
</evidence>
<dbReference type="Proteomes" id="UP001232148">
    <property type="component" value="Unassembled WGS sequence"/>
</dbReference>
<proteinExistence type="predicted"/>
<feature type="region of interest" description="Disordered" evidence="1">
    <location>
        <begin position="1"/>
        <end position="124"/>
    </location>
</feature>
<keyword evidence="3" id="KW-1185">Reference proteome</keyword>
<feature type="compositionally biased region" description="Basic and acidic residues" evidence="1">
    <location>
        <begin position="52"/>
        <end position="62"/>
    </location>
</feature>
<protein>
    <submittedName>
        <fullName evidence="2">Uncharacterized protein</fullName>
    </submittedName>
</protein>
<accession>A0AAD9M5X7</accession>
<reference evidence="2" key="1">
    <citation type="submission" date="2021-06" db="EMBL/GenBank/DDBJ databases">
        <title>Comparative genomics, transcriptomics and evolutionary studies reveal genomic signatures of adaptation to plant cell wall in hemibiotrophic fungi.</title>
        <authorList>
            <consortium name="DOE Joint Genome Institute"/>
            <person name="Baroncelli R."/>
            <person name="Diaz J.F."/>
            <person name="Benocci T."/>
            <person name="Peng M."/>
            <person name="Battaglia E."/>
            <person name="Haridas S."/>
            <person name="Andreopoulos W."/>
            <person name="Labutti K."/>
            <person name="Pangilinan J."/>
            <person name="Floch G.L."/>
            <person name="Makela M.R."/>
            <person name="Henrissat B."/>
            <person name="Grigoriev I.V."/>
            <person name="Crouch J.A."/>
            <person name="De Vries R.P."/>
            <person name="Sukno S.A."/>
            <person name="Thon M.R."/>
        </authorList>
    </citation>
    <scope>NUCLEOTIDE SEQUENCE</scope>
    <source>
        <strain evidence="2">MAFF235873</strain>
    </source>
</reference>
<evidence type="ECO:0000313" key="3">
    <source>
        <dbReference type="Proteomes" id="UP001232148"/>
    </source>
</evidence>
<comment type="caution">
    <text evidence="2">The sequence shown here is derived from an EMBL/GenBank/DDBJ whole genome shotgun (WGS) entry which is preliminary data.</text>
</comment>
<organism evidence="2 3">
    <name type="scientific">Colletotrichum zoysiae</name>
    <dbReference type="NCBI Taxonomy" id="1216348"/>
    <lineage>
        <taxon>Eukaryota</taxon>
        <taxon>Fungi</taxon>
        <taxon>Dikarya</taxon>
        <taxon>Ascomycota</taxon>
        <taxon>Pezizomycotina</taxon>
        <taxon>Sordariomycetes</taxon>
        <taxon>Hypocreomycetidae</taxon>
        <taxon>Glomerellales</taxon>
        <taxon>Glomerellaceae</taxon>
        <taxon>Colletotrichum</taxon>
        <taxon>Colletotrichum graminicola species complex</taxon>
    </lineage>
</organism>
<name>A0AAD9M5X7_9PEZI</name>